<dbReference type="InterPro" id="IPR036612">
    <property type="entry name" value="KH_dom_type_1_sf"/>
</dbReference>
<organism evidence="4 5">
    <name type="scientific">Hibiscus syriacus</name>
    <name type="common">Rose of Sharon</name>
    <dbReference type="NCBI Taxonomy" id="106335"/>
    <lineage>
        <taxon>Eukaryota</taxon>
        <taxon>Viridiplantae</taxon>
        <taxon>Streptophyta</taxon>
        <taxon>Embryophyta</taxon>
        <taxon>Tracheophyta</taxon>
        <taxon>Spermatophyta</taxon>
        <taxon>Magnoliopsida</taxon>
        <taxon>eudicotyledons</taxon>
        <taxon>Gunneridae</taxon>
        <taxon>Pentapetalae</taxon>
        <taxon>rosids</taxon>
        <taxon>malvids</taxon>
        <taxon>Malvales</taxon>
        <taxon>Malvaceae</taxon>
        <taxon>Malvoideae</taxon>
        <taxon>Hibiscus</taxon>
    </lineage>
</organism>
<evidence type="ECO:0000313" key="5">
    <source>
        <dbReference type="Proteomes" id="UP000436088"/>
    </source>
</evidence>
<comment type="caution">
    <text evidence="4">The sequence shown here is derived from an EMBL/GenBank/DDBJ whole genome shotgun (WGS) entry which is preliminary data.</text>
</comment>
<dbReference type="GO" id="GO:0003723">
    <property type="term" value="F:RNA binding"/>
    <property type="evidence" value="ECO:0007669"/>
    <property type="project" value="UniProtKB-UniRule"/>
</dbReference>
<keyword evidence="5" id="KW-1185">Reference proteome</keyword>
<dbReference type="EMBL" id="VEPZ02000910">
    <property type="protein sequence ID" value="KAE8711633.1"/>
    <property type="molecule type" value="Genomic_DNA"/>
</dbReference>
<dbReference type="InterPro" id="IPR004088">
    <property type="entry name" value="KH_dom_type_1"/>
</dbReference>
<dbReference type="SUPFAM" id="SSF54791">
    <property type="entry name" value="Eukaryotic type KH-domain (KH-domain type I)"/>
    <property type="match status" value="1"/>
</dbReference>
<feature type="domain" description="K Homology" evidence="3">
    <location>
        <begin position="110"/>
        <end position="180"/>
    </location>
</feature>
<dbReference type="AlphaFoldDB" id="A0A6A3B5X2"/>
<dbReference type="Pfam" id="PF00013">
    <property type="entry name" value="KH_1"/>
    <property type="match status" value="1"/>
</dbReference>
<keyword evidence="2" id="KW-0694">RNA-binding</keyword>
<name>A0A6A3B5X2_HIBSY</name>
<dbReference type="PROSITE" id="PS50084">
    <property type="entry name" value="KH_TYPE_1"/>
    <property type="match status" value="1"/>
</dbReference>
<dbReference type="Gene3D" id="3.30.1370.10">
    <property type="entry name" value="K Homology domain, type 1"/>
    <property type="match status" value="1"/>
</dbReference>
<dbReference type="Proteomes" id="UP000436088">
    <property type="component" value="Unassembled WGS sequence"/>
</dbReference>
<evidence type="ECO:0000256" key="2">
    <source>
        <dbReference type="PROSITE-ProRule" id="PRU00117"/>
    </source>
</evidence>
<proteinExistence type="predicted"/>
<evidence type="ECO:0000256" key="1">
    <source>
        <dbReference type="ARBA" id="ARBA00022737"/>
    </source>
</evidence>
<evidence type="ECO:0000313" key="4">
    <source>
        <dbReference type="EMBL" id="KAE8711633.1"/>
    </source>
</evidence>
<gene>
    <name evidence="4" type="ORF">F3Y22_tig00110283pilonHSYRG00122</name>
</gene>
<dbReference type="InterPro" id="IPR004087">
    <property type="entry name" value="KH_dom"/>
</dbReference>
<evidence type="ECO:0000259" key="3">
    <source>
        <dbReference type="SMART" id="SM00322"/>
    </source>
</evidence>
<dbReference type="SMART" id="SM00322">
    <property type="entry name" value="KH"/>
    <property type="match status" value="1"/>
</dbReference>
<dbReference type="PANTHER" id="PTHR10288">
    <property type="entry name" value="KH DOMAIN CONTAINING RNA BINDING PROTEIN"/>
    <property type="match status" value="1"/>
</dbReference>
<sequence>MLQHIAAIFQQTPQKDDRVVEVVGDAIVYTSGGANCNSSPEVLSGPQCKGLIIRWTTCHLTNLGVHLQGVPPNANVGAGYGHNPQYIPPPRQLDNYYPSADILIWRSSHIRVTQQMQIPLSYADAVIGTAGASISYIRRASGAIVTIQETRGVLGEMTVEISGTASQNFMADAAAAAQPQAQAGGVPDQTYNPYAAHGSVYASPPSNPGHPGGYGSVYGSNYGY</sequence>
<reference evidence="4" key="1">
    <citation type="submission" date="2019-09" db="EMBL/GenBank/DDBJ databases">
        <title>Draft genome information of white flower Hibiscus syriacus.</title>
        <authorList>
            <person name="Kim Y.-M."/>
        </authorList>
    </citation>
    <scope>NUCLEOTIDE SEQUENCE [LARGE SCALE GENOMIC DNA]</scope>
    <source>
        <strain evidence="4">YM2019G1</strain>
    </source>
</reference>
<accession>A0A6A3B5X2</accession>
<keyword evidence="1" id="KW-0677">Repeat</keyword>
<protein>
    <submittedName>
        <fullName evidence="4">Ankyrin repeat-containing protein</fullName>
    </submittedName>
</protein>